<dbReference type="EMBL" id="CP143423">
    <property type="protein sequence ID" value="WVX50007.1"/>
    <property type="molecule type" value="Genomic_DNA"/>
</dbReference>
<gene>
    <name evidence="3" type="ORF">ROLI_031030</name>
</gene>
<sequence>MAEQARKAKSRSVQPCFATDFWMPLALAGGSGHSDAMGLSDTRDDTLDLTGSLLVAMPSMGDVRFERSVILLCAYSDKGAMGLILNKQSGDVRMSDVLDQLEIEPSRKAAAMPVHFGGPVETGRGFVLHSGDYQSSLHTLSVPGGFGMTATLDILEEIAQDSGPSRALMMLGYAGWGPGQLESEIARNGWLTADATSALIFETPAADKWSAALRSLGVDPLGLSSTAGHA</sequence>
<organism evidence="3 4">
    <name type="scientific">Roseobacter fucihabitans</name>
    <dbReference type="NCBI Taxonomy" id="1537242"/>
    <lineage>
        <taxon>Bacteria</taxon>
        <taxon>Pseudomonadati</taxon>
        <taxon>Pseudomonadota</taxon>
        <taxon>Alphaproteobacteria</taxon>
        <taxon>Rhodobacterales</taxon>
        <taxon>Roseobacteraceae</taxon>
        <taxon>Roseobacter</taxon>
    </lineage>
</organism>
<evidence type="ECO:0000256" key="2">
    <source>
        <dbReference type="HAMAP-Rule" id="MF_00758"/>
    </source>
</evidence>
<reference evidence="3 4" key="1">
    <citation type="submission" date="2015-07" db="EMBL/GenBank/DDBJ databases">
        <authorList>
            <person name="Voget S."/>
            <person name="Dogs M."/>
            <person name="Brinkhoff T.H."/>
            <person name="Daniel R."/>
        </authorList>
    </citation>
    <scope>NUCLEOTIDE SEQUENCE [LARGE SCALE GENOMIC DNA]</scope>
    <source>
        <strain evidence="3 4">B14</strain>
    </source>
</reference>
<evidence type="ECO:0000256" key="1">
    <source>
        <dbReference type="ARBA" id="ARBA00009600"/>
    </source>
</evidence>
<dbReference type="PANTHER" id="PTHR30327:SF1">
    <property type="entry name" value="UPF0301 PROTEIN YQGE"/>
    <property type="match status" value="1"/>
</dbReference>
<protein>
    <recommendedName>
        <fullName evidence="2">UPF0301 protein ROLI_031030</fullName>
    </recommendedName>
</protein>
<proteinExistence type="inferred from homology"/>
<name>A0ABZ2BXW1_9RHOB</name>
<dbReference type="PANTHER" id="PTHR30327">
    <property type="entry name" value="UNCHARACTERIZED PROTEIN YQGE"/>
    <property type="match status" value="1"/>
</dbReference>
<dbReference type="Gene3D" id="3.40.1740.10">
    <property type="entry name" value="VC0467-like"/>
    <property type="match status" value="1"/>
</dbReference>
<comment type="similarity">
    <text evidence="1 2">Belongs to the UPF0301 (AlgH) family.</text>
</comment>
<evidence type="ECO:0000313" key="4">
    <source>
        <dbReference type="Proteomes" id="UP001318682"/>
    </source>
</evidence>
<evidence type="ECO:0000313" key="3">
    <source>
        <dbReference type="EMBL" id="WVX50007.1"/>
    </source>
</evidence>
<keyword evidence="4" id="KW-1185">Reference proteome</keyword>
<accession>A0ABZ2BXW1</accession>
<dbReference type="InterPro" id="IPR003774">
    <property type="entry name" value="AlgH-like"/>
</dbReference>
<dbReference type="Pfam" id="PF02622">
    <property type="entry name" value="DUF179"/>
    <property type="match status" value="1"/>
</dbReference>
<dbReference type="NCBIfam" id="NF001268">
    <property type="entry name" value="PRK00228.1-4"/>
    <property type="match status" value="1"/>
</dbReference>
<dbReference type="Proteomes" id="UP001318682">
    <property type="component" value="Chromosome"/>
</dbReference>
<dbReference type="HAMAP" id="MF_00758">
    <property type="entry name" value="UPF0301"/>
    <property type="match status" value="1"/>
</dbReference>
<reference evidence="4" key="2">
    <citation type="submission" date="2024-01" db="EMBL/GenBank/DDBJ databases">
        <title>Roseobacter fucihabitans sp. nov., isolated from the brown alga Fucus spiralis.</title>
        <authorList>
            <person name="Hahnke S."/>
            <person name="Berger M."/>
            <person name="Schlingloff A."/>
            <person name="Athale I."/>
            <person name="Neumann-Schaal M."/>
            <person name="Adenaya A."/>
            <person name="Poehlein A."/>
            <person name="Daniel R."/>
            <person name="Pertersen J."/>
            <person name="Brinkhoff T."/>
        </authorList>
    </citation>
    <scope>NUCLEOTIDE SEQUENCE [LARGE SCALE GENOMIC DNA]</scope>
    <source>
        <strain evidence="4">B14</strain>
    </source>
</reference>
<dbReference type="SUPFAM" id="SSF143456">
    <property type="entry name" value="VC0467-like"/>
    <property type="match status" value="1"/>
</dbReference>